<reference evidence="1 2" key="1">
    <citation type="submission" date="2017-06" db="EMBL/GenBank/DDBJ databases">
        <authorList>
            <person name="Kim H.J."/>
            <person name="Triplett B.A."/>
        </authorList>
    </citation>
    <scope>NUCLEOTIDE SEQUENCE [LARGE SCALE GENOMIC DNA]</scope>
    <source>
        <strain evidence="1 2">DSM 14713</strain>
    </source>
</reference>
<dbReference type="RefSeq" id="WP_245919869.1">
    <property type="nucleotide sequence ID" value="NZ_CP022163.1"/>
</dbReference>
<dbReference type="EMBL" id="CP022163">
    <property type="protein sequence ID" value="ATB30154.1"/>
    <property type="molecule type" value="Genomic_DNA"/>
</dbReference>
<name>A0A250IE78_9BACT</name>
<organism evidence="1 2">
    <name type="scientific">Melittangium boletus DSM 14713</name>
    <dbReference type="NCBI Taxonomy" id="1294270"/>
    <lineage>
        <taxon>Bacteria</taxon>
        <taxon>Pseudomonadati</taxon>
        <taxon>Myxococcota</taxon>
        <taxon>Myxococcia</taxon>
        <taxon>Myxococcales</taxon>
        <taxon>Cystobacterineae</taxon>
        <taxon>Archangiaceae</taxon>
        <taxon>Melittangium</taxon>
    </lineage>
</organism>
<dbReference type="Proteomes" id="UP000217289">
    <property type="component" value="Chromosome"/>
</dbReference>
<accession>A0A250IE78</accession>
<proteinExistence type="predicted"/>
<keyword evidence="2" id="KW-1185">Reference proteome</keyword>
<dbReference type="KEGG" id="mbd:MEBOL_003609"/>
<sequence>MTRKTTATLPRRSSGRFPRISAVSPLPGARLEMNQDWIEVLVMEREDAEAPWQPSVQRDRSAVQRTALEQGKRFHDSVLSYLHAHQLMGSVRWVSEPGSVPMVTLVCTPRVLEQLQRSNVFDAGRTAGLEMYT</sequence>
<dbReference type="AlphaFoldDB" id="A0A250IE78"/>
<protein>
    <submittedName>
        <fullName evidence="1">Uncharacterized protein</fullName>
    </submittedName>
</protein>
<evidence type="ECO:0000313" key="2">
    <source>
        <dbReference type="Proteomes" id="UP000217289"/>
    </source>
</evidence>
<gene>
    <name evidence="1" type="ORF">MEBOL_003609</name>
</gene>
<evidence type="ECO:0000313" key="1">
    <source>
        <dbReference type="EMBL" id="ATB30154.1"/>
    </source>
</evidence>